<dbReference type="PANTHER" id="PTHR43096">
    <property type="entry name" value="DNAJ HOMOLOG 1, MITOCHONDRIAL-RELATED"/>
    <property type="match status" value="1"/>
</dbReference>
<dbReference type="Gene3D" id="1.10.287.110">
    <property type="entry name" value="DnaJ domain"/>
    <property type="match status" value="1"/>
</dbReference>
<dbReference type="AlphaFoldDB" id="A0A8S1IMR1"/>
<evidence type="ECO:0000256" key="2">
    <source>
        <dbReference type="SAM" id="MobiDB-lite"/>
    </source>
</evidence>
<dbReference type="EMBL" id="CAJHUC010000030">
    <property type="protein sequence ID" value="CAD7694665.1"/>
    <property type="molecule type" value="Genomic_DNA"/>
</dbReference>
<dbReference type="SMART" id="SM00271">
    <property type="entry name" value="DnaJ"/>
    <property type="match status" value="1"/>
</dbReference>
<dbReference type="PROSITE" id="PS00636">
    <property type="entry name" value="DNAJ_1"/>
    <property type="match status" value="1"/>
</dbReference>
<feature type="compositionally biased region" description="Low complexity" evidence="2">
    <location>
        <begin position="208"/>
        <end position="222"/>
    </location>
</feature>
<keyword evidence="1" id="KW-0175">Coiled coil</keyword>
<feature type="coiled-coil region" evidence="1">
    <location>
        <begin position="141"/>
        <end position="168"/>
    </location>
</feature>
<sequence length="263" mass="29577">MSRCVPRARIVQPASLCKWRALDPKLLRHSGHAEGAARGRPNVVLCSAAKNLYDVLGVQQSASTKELKAAYRKKALKLHPDVNKSPNAKDDFIDVMHAYQTLSDPAARAKYDTKLRLGFDERSSGKDGFRPGYDWSYETGRKREEEIAFSLEDLLRELEKELNIWTSKRSKEAPPKGFWAALGEEFVEFLEEGIGIKNEGDASQTTQRRSSSGKSRPSSRTSQPYSNSERPRAPTTETPPPATRDENEEVEEMLRALKKKKGL</sequence>
<dbReference type="Pfam" id="PF00226">
    <property type="entry name" value="DnaJ"/>
    <property type="match status" value="1"/>
</dbReference>
<dbReference type="PRINTS" id="PR00625">
    <property type="entry name" value="JDOMAIN"/>
</dbReference>
<organism evidence="4 5">
    <name type="scientific">Ostreobium quekettii</name>
    <dbReference type="NCBI Taxonomy" id="121088"/>
    <lineage>
        <taxon>Eukaryota</taxon>
        <taxon>Viridiplantae</taxon>
        <taxon>Chlorophyta</taxon>
        <taxon>core chlorophytes</taxon>
        <taxon>Ulvophyceae</taxon>
        <taxon>TCBD clade</taxon>
        <taxon>Bryopsidales</taxon>
        <taxon>Ostreobineae</taxon>
        <taxon>Ostreobiaceae</taxon>
        <taxon>Ostreobium</taxon>
    </lineage>
</organism>
<dbReference type="Proteomes" id="UP000708148">
    <property type="component" value="Unassembled WGS sequence"/>
</dbReference>
<dbReference type="GO" id="GO:0042026">
    <property type="term" value="P:protein refolding"/>
    <property type="evidence" value="ECO:0007669"/>
    <property type="project" value="TreeGrafter"/>
</dbReference>
<evidence type="ECO:0000256" key="1">
    <source>
        <dbReference type="SAM" id="Coils"/>
    </source>
</evidence>
<gene>
    <name evidence="4" type="ORF">OSTQU699_LOCUS28</name>
</gene>
<evidence type="ECO:0000259" key="3">
    <source>
        <dbReference type="PROSITE" id="PS50076"/>
    </source>
</evidence>
<dbReference type="PANTHER" id="PTHR43096:SF58">
    <property type="entry name" value="CHAPERONE DNAJ-DOMAIN SUPERFAMILY PROTEIN"/>
    <property type="match status" value="1"/>
</dbReference>
<dbReference type="CDD" id="cd06257">
    <property type="entry name" value="DnaJ"/>
    <property type="match status" value="1"/>
</dbReference>
<dbReference type="OrthoDB" id="445556at2759"/>
<feature type="domain" description="J" evidence="3">
    <location>
        <begin position="51"/>
        <end position="115"/>
    </location>
</feature>
<feature type="region of interest" description="Disordered" evidence="2">
    <location>
        <begin position="197"/>
        <end position="263"/>
    </location>
</feature>
<proteinExistence type="predicted"/>
<evidence type="ECO:0000313" key="4">
    <source>
        <dbReference type="EMBL" id="CAD7694665.1"/>
    </source>
</evidence>
<protein>
    <recommendedName>
        <fullName evidence="3">J domain-containing protein</fullName>
    </recommendedName>
</protein>
<dbReference type="PROSITE" id="PS50076">
    <property type="entry name" value="DNAJ_2"/>
    <property type="match status" value="1"/>
</dbReference>
<accession>A0A8S1IMR1</accession>
<dbReference type="InterPro" id="IPR018253">
    <property type="entry name" value="DnaJ_domain_CS"/>
</dbReference>
<comment type="caution">
    <text evidence="4">The sequence shown here is derived from an EMBL/GenBank/DDBJ whole genome shotgun (WGS) entry which is preliminary data.</text>
</comment>
<keyword evidence="5" id="KW-1185">Reference proteome</keyword>
<dbReference type="GO" id="GO:0005737">
    <property type="term" value="C:cytoplasm"/>
    <property type="evidence" value="ECO:0007669"/>
    <property type="project" value="TreeGrafter"/>
</dbReference>
<dbReference type="InterPro" id="IPR036869">
    <property type="entry name" value="J_dom_sf"/>
</dbReference>
<dbReference type="InterPro" id="IPR001623">
    <property type="entry name" value="DnaJ_domain"/>
</dbReference>
<dbReference type="SUPFAM" id="SSF46565">
    <property type="entry name" value="Chaperone J-domain"/>
    <property type="match status" value="1"/>
</dbReference>
<name>A0A8S1IMR1_9CHLO</name>
<reference evidence="4" key="1">
    <citation type="submission" date="2020-12" db="EMBL/GenBank/DDBJ databases">
        <authorList>
            <person name="Iha C."/>
        </authorList>
    </citation>
    <scope>NUCLEOTIDE SEQUENCE</scope>
</reference>
<evidence type="ECO:0000313" key="5">
    <source>
        <dbReference type="Proteomes" id="UP000708148"/>
    </source>
</evidence>
<dbReference type="GO" id="GO:0051082">
    <property type="term" value="F:unfolded protein binding"/>
    <property type="evidence" value="ECO:0007669"/>
    <property type="project" value="TreeGrafter"/>
</dbReference>